<protein>
    <recommendedName>
        <fullName evidence="3">Type II toxin-antitoxin system HicA family toxin</fullName>
    </recommendedName>
</protein>
<dbReference type="EMBL" id="BAEE01000026">
    <property type="protein sequence ID" value="GAB09002.1"/>
    <property type="molecule type" value="Genomic_DNA"/>
</dbReference>
<dbReference type="STRING" id="1073574.GOARA_026_00320"/>
<dbReference type="Gene3D" id="3.30.920.30">
    <property type="entry name" value="Hypothetical protein"/>
    <property type="match status" value="1"/>
</dbReference>
<proteinExistence type="predicted"/>
<dbReference type="OrthoDB" id="4425504at2"/>
<keyword evidence="2" id="KW-1185">Reference proteome</keyword>
<reference evidence="1 2" key="1">
    <citation type="submission" date="2011-11" db="EMBL/GenBank/DDBJ databases">
        <title>Whole genome shotgun sequence of Gordonia araii NBRC 100433.</title>
        <authorList>
            <person name="Yoshida Y."/>
            <person name="Hosoyama A."/>
            <person name="Tsuchikane K."/>
            <person name="Katsumata H."/>
            <person name="Yamazaki S."/>
            <person name="Fujita N."/>
        </authorList>
    </citation>
    <scope>NUCLEOTIDE SEQUENCE [LARGE SCALE GENOMIC DNA]</scope>
    <source>
        <strain evidence="1 2">NBRC 100433</strain>
    </source>
</reference>
<dbReference type="SUPFAM" id="SSF54786">
    <property type="entry name" value="YcfA/nrd intein domain"/>
    <property type="match status" value="1"/>
</dbReference>
<dbReference type="RefSeq" id="WP_007321079.1">
    <property type="nucleotide sequence ID" value="NZ_BAEE01000026.1"/>
</dbReference>
<evidence type="ECO:0008006" key="3">
    <source>
        <dbReference type="Google" id="ProtNLM"/>
    </source>
</evidence>
<dbReference type="AlphaFoldDB" id="G7GZH7"/>
<accession>G7GZH7</accession>
<name>G7GZH7_9ACTN</name>
<evidence type="ECO:0000313" key="1">
    <source>
        <dbReference type="EMBL" id="GAB09002.1"/>
    </source>
</evidence>
<comment type="caution">
    <text evidence="1">The sequence shown here is derived from an EMBL/GenBank/DDBJ whole genome shotgun (WGS) entry which is preliminary data.</text>
</comment>
<gene>
    <name evidence="1" type="ORF">GOARA_026_00320</name>
</gene>
<dbReference type="Proteomes" id="UP000035088">
    <property type="component" value="Unassembled WGS sequence"/>
</dbReference>
<dbReference type="InterPro" id="IPR038570">
    <property type="entry name" value="HicA_sf"/>
</dbReference>
<organism evidence="1 2">
    <name type="scientific">Gordonia araii NBRC 100433</name>
    <dbReference type="NCBI Taxonomy" id="1073574"/>
    <lineage>
        <taxon>Bacteria</taxon>
        <taxon>Bacillati</taxon>
        <taxon>Actinomycetota</taxon>
        <taxon>Actinomycetes</taxon>
        <taxon>Mycobacteriales</taxon>
        <taxon>Gordoniaceae</taxon>
        <taxon>Gordonia</taxon>
    </lineage>
</organism>
<evidence type="ECO:0000313" key="2">
    <source>
        <dbReference type="Proteomes" id="UP000035088"/>
    </source>
</evidence>
<sequence>MIGEAPTRTIIKRLKAAGFSPRNAIGSHTVWVSPSGNYKVSLPDGHRTISPGVHRQVNKAIEASNQEEAQ</sequence>